<protein>
    <submittedName>
        <fullName evidence="2">Epstein-Barr virus-like</fullName>
    </submittedName>
</protein>
<gene>
    <name evidence="2" type="primary">OBARTa0093J04.36</name>
</gene>
<evidence type="ECO:0000313" key="2">
    <source>
        <dbReference type="EMBL" id="BBF89280.1"/>
    </source>
</evidence>
<feature type="region of interest" description="Disordered" evidence="1">
    <location>
        <begin position="165"/>
        <end position="226"/>
    </location>
</feature>
<accession>A0A679B9T9</accession>
<proteinExistence type="predicted"/>
<sequence length="226" mass="23830">MDSSPACEENRAPVGFSGNRAAAEVAHAAAMLMAVAAWRGGGSSGCGARPEVAANGGASGERRGGGRRHGRARRKGEKREGDAGKLYRGSRGVDMAGKPPDFAGDVGERERVGGEFKSNPAHLRARARAGMAGRAAMWGRGVGARRGAEKVAARTVSGRLPSWGWRLEEGDNLTGGPHLSASRREGKGERASPKEGGRAREVVGRRPNREKEGKEKEKEERIFPGI</sequence>
<dbReference type="EMBL" id="AP018845">
    <property type="protein sequence ID" value="BBF89280.1"/>
    <property type="molecule type" value="Genomic_DNA"/>
</dbReference>
<feature type="region of interest" description="Disordered" evidence="1">
    <location>
        <begin position="40"/>
        <end position="133"/>
    </location>
</feature>
<organism evidence="2">
    <name type="scientific">Oryza barthii</name>
    <dbReference type="NCBI Taxonomy" id="65489"/>
    <lineage>
        <taxon>Eukaryota</taxon>
        <taxon>Viridiplantae</taxon>
        <taxon>Streptophyta</taxon>
        <taxon>Embryophyta</taxon>
        <taxon>Tracheophyta</taxon>
        <taxon>Spermatophyta</taxon>
        <taxon>Magnoliopsida</taxon>
        <taxon>Liliopsida</taxon>
        <taxon>Poales</taxon>
        <taxon>Poaceae</taxon>
        <taxon>BOP clade</taxon>
        <taxon>Oryzoideae</taxon>
        <taxon>Oryzeae</taxon>
        <taxon>Oryzinae</taxon>
        <taxon>Oryza</taxon>
    </lineage>
</organism>
<dbReference type="AlphaFoldDB" id="A0A679B9T9"/>
<feature type="compositionally biased region" description="Basic residues" evidence="1">
    <location>
        <begin position="65"/>
        <end position="76"/>
    </location>
</feature>
<reference evidence="2" key="1">
    <citation type="submission" date="2018-08" db="EMBL/GenBank/DDBJ databases">
        <title>Oryza barthii genomic DNA, chromosome 11, BAC clone:OBARTa0093J04.</title>
        <authorList>
            <person name="Wu J."/>
            <person name="Kanamori H."/>
        </authorList>
    </citation>
    <scope>NUCLEOTIDE SEQUENCE</scope>
    <source>
        <strain evidence="2">W1588</strain>
    </source>
</reference>
<name>A0A679B9T9_9ORYZ</name>
<feature type="compositionally biased region" description="Basic and acidic residues" evidence="1">
    <location>
        <begin position="182"/>
        <end position="226"/>
    </location>
</feature>
<evidence type="ECO:0000256" key="1">
    <source>
        <dbReference type="SAM" id="MobiDB-lite"/>
    </source>
</evidence>